<dbReference type="PROSITE" id="PS00086">
    <property type="entry name" value="CYTOCHROME_P450"/>
    <property type="match status" value="1"/>
</dbReference>
<keyword evidence="5 7" id="KW-0408">Iron</keyword>
<dbReference type="PANTHER" id="PTHR24291:SF50">
    <property type="entry name" value="BIFUNCTIONAL ALBAFLAVENONE MONOOXYGENASE_TERPENE SYNTHASE"/>
    <property type="match status" value="1"/>
</dbReference>
<dbReference type="InterPro" id="IPR002401">
    <property type="entry name" value="Cyt_P450_E_grp-I"/>
</dbReference>
<dbReference type="GO" id="GO:0005506">
    <property type="term" value="F:iron ion binding"/>
    <property type="evidence" value="ECO:0007669"/>
    <property type="project" value="InterPro"/>
</dbReference>
<comment type="similarity">
    <text evidence="1 8">Belongs to the cytochrome P450 family.</text>
</comment>
<protein>
    <recommendedName>
        <fullName evidence="12">Cytochrome P450</fullName>
    </recommendedName>
</protein>
<feature type="binding site" description="axial binding residue" evidence="7">
    <location>
        <position position="469"/>
    </location>
    <ligand>
        <name>heme</name>
        <dbReference type="ChEBI" id="CHEBI:30413"/>
    </ligand>
    <ligandPart>
        <name>Fe</name>
        <dbReference type="ChEBI" id="CHEBI:18248"/>
    </ligandPart>
</feature>
<keyword evidence="9" id="KW-1133">Transmembrane helix</keyword>
<evidence type="ECO:0000256" key="1">
    <source>
        <dbReference type="ARBA" id="ARBA00010617"/>
    </source>
</evidence>
<dbReference type="InterPro" id="IPR001128">
    <property type="entry name" value="Cyt_P450"/>
</dbReference>
<keyword evidence="2 7" id="KW-0349">Heme</keyword>
<comment type="caution">
    <text evidence="10">The sequence shown here is derived from an EMBL/GenBank/DDBJ whole genome shotgun (WGS) entry which is preliminary data.</text>
</comment>
<evidence type="ECO:0000256" key="6">
    <source>
        <dbReference type="ARBA" id="ARBA00023033"/>
    </source>
</evidence>
<dbReference type="Proteomes" id="UP000664169">
    <property type="component" value="Unassembled WGS sequence"/>
</dbReference>
<organism evidence="10 11">
    <name type="scientific">Gomphillus americanus</name>
    <dbReference type="NCBI Taxonomy" id="1940652"/>
    <lineage>
        <taxon>Eukaryota</taxon>
        <taxon>Fungi</taxon>
        <taxon>Dikarya</taxon>
        <taxon>Ascomycota</taxon>
        <taxon>Pezizomycotina</taxon>
        <taxon>Lecanoromycetes</taxon>
        <taxon>OSLEUM clade</taxon>
        <taxon>Ostropomycetidae</taxon>
        <taxon>Ostropales</taxon>
        <taxon>Graphidaceae</taxon>
        <taxon>Gomphilloideae</taxon>
        <taxon>Gomphillus</taxon>
    </lineage>
</organism>
<dbReference type="SUPFAM" id="SSF48264">
    <property type="entry name" value="Cytochrome P450"/>
    <property type="match status" value="1"/>
</dbReference>
<dbReference type="Gene3D" id="1.10.630.10">
    <property type="entry name" value="Cytochrome P450"/>
    <property type="match status" value="1"/>
</dbReference>
<dbReference type="InterPro" id="IPR017972">
    <property type="entry name" value="Cyt_P450_CS"/>
</dbReference>
<evidence type="ECO:0000256" key="5">
    <source>
        <dbReference type="ARBA" id="ARBA00023004"/>
    </source>
</evidence>
<dbReference type="EMBL" id="CAJPDQ010000029">
    <property type="protein sequence ID" value="CAF9928433.1"/>
    <property type="molecule type" value="Genomic_DNA"/>
</dbReference>
<dbReference type="Pfam" id="PF00067">
    <property type="entry name" value="p450"/>
    <property type="match status" value="1"/>
</dbReference>
<keyword evidence="3 7" id="KW-0479">Metal-binding</keyword>
<evidence type="ECO:0000256" key="4">
    <source>
        <dbReference type="ARBA" id="ARBA00023002"/>
    </source>
</evidence>
<dbReference type="InterPro" id="IPR036396">
    <property type="entry name" value="Cyt_P450_sf"/>
</dbReference>
<comment type="cofactor">
    <cofactor evidence="7">
        <name>heme</name>
        <dbReference type="ChEBI" id="CHEBI:30413"/>
    </cofactor>
</comment>
<evidence type="ECO:0008006" key="12">
    <source>
        <dbReference type="Google" id="ProtNLM"/>
    </source>
</evidence>
<evidence type="ECO:0000256" key="9">
    <source>
        <dbReference type="SAM" id="Phobius"/>
    </source>
</evidence>
<feature type="transmembrane region" description="Helical" evidence="9">
    <location>
        <begin position="6"/>
        <end position="26"/>
    </location>
</feature>
<dbReference type="GO" id="GO:0016705">
    <property type="term" value="F:oxidoreductase activity, acting on paired donors, with incorporation or reduction of molecular oxygen"/>
    <property type="evidence" value="ECO:0007669"/>
    <property type="project" value="InterPro"/>
</dbReference>
<evidence type="ECO:0000313" key="11">
    <source>
        <dbReference type="Proteomes" id="UP000664169"/>
    </source>
</evidence>
<dbReference type="OrthoDB" id="10029320at2759"/>
<keyword evidence="11" id="KW-1185">Reference proteome</keyword>
<dbReference type="PANTHER" id="PTHR24291">
    <property type="entry name" value="CYTOCHROME P450 FAMILY 4"/>
    <property type="match status" value="1"/>
</dbReference>
<keyword evidence="4 8" id="KW-0560">Oxidoreductase</keyword>
<evidence type="ECO:0000256" key="8">
    <source>
        <dbReference type="RuleBase" id="RU000461"/>
    </source>
</evidence>
<dbReference type="CDD" id="cd11051">
    <property type="entry name" value="CYP59-like"/>
    <property type="match status" value="1"/>
</dbReference>
<reference evidence="10" key="1">
    <citation type="submission" date="2021-03" db="EMBL/GenBank/DDBJ databases">
        <authorList>
            <person name="Tagirdzhanova G."/>
        </authorList>
    </citation>
    <scope>NUCLEOTIDE SEQUENCE</scope>
</reference>
<gene>
    <name evidence="10" type="ORF">GOMPHAMPRED_004683</name>
</gene>
<evidence type="ECO:0000256" key="7">
    <source>
        <dbReference type="PIRSR" id="PIRSR602401-1"/>
    </source>
</evidence>
<dbReference type="InterPro" id="IPR050196">
    <property type="entry name" value="Cytochrome_P450_Monoox"/>
</dbReference>
<evidence type="ECO:0000256" key="3">
    <source>
        <dbReference type="ARBA" id="ARBA00022723"/>
    </source>
</evidence>
<accession>A0A8H3IR50</accession>
<dbReference type="GO" id="GO:0020037">
    <property type="term" value="F:heme binding"/>
    <property type="evidence" value="ECO:0007669"/>
    <property type="project" value="InterPro"/>
</dbReference>
<evidence type="ECO:0000256" key="2">
    <source>
        <dbReference type="ARBA" id="ARBA00022617"/>
    </source>
</evidence>
<dbReference type="PRINTS" id="PR00463">
    <property type="entry name" value="EP450I"/>
</dbReference>
<proteinExistence type="inferred from homology"/>
<dbReference type="GO" id="GO:0004497">
    <property type="term" value="F:monooxygenase activity"/>
    <property type="evidence" value="ECO:0007669"/>
    <property type="project" value="UniProtKB-KW"/>
</dbReference>
<dbReference type="PRINTS" id="PR00385">
    <property type="entry name" value="P450"/>
</dbReference>
<sequence>MIGSTSSQIVLALAVVALAYLVRFMVKFHFHRTRMSGLPGPPHSYLWGHIKSIREAMATLPLTAHRQLMPLISKEKFGLGDVFYLDTFPFAPPPLVITDIEVMKSITTYTSLPKHHLVVEFVDWLGGPQNLVTLEGSAWKRWRSAFNPGFSAKHIMSLVPVIVDETQVFCDLMTEKAKKQELFRMERAATKLTVDIIGKVVLDVAFDSQRGPNTLVDSMLSFIKWMEIGNAWMNPIAILDIRGSFVLRYQSWKMNRYLSRIVEDRFATRHTRQKSKAIIDLALDVYIKETKGIDTTHLDPDFKTAAISNMKIFIFAGHDTTSTGIAYALYYLFKYPDILAKIRKEHDDVFGSDPADAANQLREDPYLLNKLIYTTAVIREVLRYQPPASTLRAGQKDVYIRDPKTGQALPTEGTMLWPLDVGIHRNEKYWPNPHVFDPERHLASASSENNSTVNNKEAWIPFSNGPRNCIGQELAMVETKILLALTVRTFDFVAAFDEAYKLNDDGSGYKVDNSSVQSIYGDEAYQVAFMTAKPRDGLPCRLTLRV</sequence>
<keyword evidence="6 8" id="KW-0503">Monooxygenase</keyword>
<evidence type="ECO:0000313" key="10">
    <source>
        <dbReference type="EMBL" id="CAF9928433.1"/>
    </source>
</evidence>
<dbReference type="AlphaFoldDB" id="A0A8H3IR50"/>
<keyword evidence="9" id="KW-0472">Membrane</keyword>
<name>A0A8H3IR50_9LECA</name>
<keyword evidence="9" id="KW-0812">Transmembrane</keyword>